<evidence type="ECO:0000313" key="1">
    <source>
        <dbReference type="EMBL" id="KAL0325599.1"/>
    </source>
</evidence>
<reference evidence="1" key="1">
    <citation type="submission" date="2020-06" db="EMBL/GenBank/DDBJ databases">
        <authorList>
            <person name="Li T."/>
            <person name="Hu X."/>
            <person name="Zhang T."/>
            <person name="Song X."/>
            <person name="Zhang H."/>
            <person name="Dai N."/>
            <person name="Sheng W."/>
            <person name="Hou X."/>
            <person name="Wei L."/>
        </authorList>
    </citation>
    <scope>NUCLEOTIDE SEQUENCE</scope>
    <source>
        <strain evidence="1">G02</strain>
        <tissue evidence="1">Leaf</tissue>
    </source>
</reference>
<protein>
    <submittedName>
        <fullName evidence="1">Uncharacterized protein</fullName>
    </submittedName>
</protein>
<name>A0AAW2M431_SESRA</name>
<proteinExistence type="predicted"/>
<sequence>MAVLQGLRLQLGCGGSAGLRERRGARAVVEGARRHGRGVAQVLWAVGGEEDRAGVGQEDCEGNGISGSALEDQCY</sequence>
<dbReference type="EMBL" id="JACGWJ010000023">
    <property type="protein sequence ID" value="KAL0325599.1"/>
    <property type="molecule type" value="Genomic_DNA"/>
</dbReference>
<organism evidence="1">
    <name type="scientific">Sesamum radiatum</name>
    <name type="common">Black benniseed</name>
    <dbReference type="NCBI Taxonomy" id="300843"/>
    <lineage>
        <taxon>Eukaryota</taxon>
        <taxon>Viridiplantae</taxon>
        <taxon>Streptophyta</taxon>
        <taxon>Embryophyta</taxon>
        <taxon>Tracheophyta</taxon>
        <taxon>Spermatophyta</taxon>
        <taxon>Magnoliopsida</taxon>
        <taxon>eudicotyledons</taxon>
        <taxon>Gunneridae</taxon>
        <taxon>Pentapetalae</taxon>
        <taxon>asterids</taxon>
        <taxon>lamiids</taxon>
        <taxon>Lamiales</taxon>
        <taxon>Pedaliaceae</taxon>
        <taxon>Sesamum</taxon>
    </lineage>
</organism>
<comment type="caution">
    <text evidence="1">The sequence shown here is derived from an EMBL/GenBank/DDBJ whole genome shotgun (WGS) entry which is preliminary data.</text>
</comment>
<reference evidence="1" key="2">
    <citation type="journal article" date="2024" name="Plant">
        <title>Genomic evolution and insights into agronomic trait innovations of Sesamum species.</title>
        <authorList>
            <person name="Miao H."/>
            <person name="Wang L."/>
            <person name="Qu L."/>
            <person name="Liu H."/>
            <person name="Sun Y."/>
            <person name="Le M."/>
            <person name="Wang Q."/>
            <person name="Wei S."/>
            <person name="Zheng Y."/>
            <person name="Lin W."/>
            <person name="Duan Y."/>
            <person name="Cao H."/>
            <person name="Xiong S."/>
            <person name="Wang X."/>
            <person name="Wei L."/>
            <person name="Li C."/>
            <person name="Ma Q."/>
            <person name="Ju M."/>
            <person name="Zhao R."/>
            <person name="Li G."/>
            <person name="Mu C."/>
            <person name="Tian Q."/>
            <person name="Mei H."/>
            <person name="Zhang T."/>
            <person name="Gao T."/>
            <person name="Zhang H."/>
        </authorList>
    </citation>
    <scope>NUCLEOTIDE SEQUENCE</scope>
    <source>
        <strain evidence="1">G02</strain>
    </source>
</reference>
<accession>A0AAW2M431</accession>
<gene>
    <name evidence="1" type="ORF">Sradi_5129200</name>
</gene>
<dbReference type="AlphaFoldDB" id="A0AAW2M431"/>